<reference evidence="1" key="2">
    <citation type="submission" date="2023-01" db="EMBL/GenBank/DDBJ databases">
        <title>Draft genome sequence of Litoribrevibacter albus strain NBRC 110071.</title>
        <authorList>
            <person name="Sun Q."/>
            <person name="Mori K."/>
        </authorList>
    </citation>
    <scope>NUCLEOTIDE SEQUENCE</scope>
    <source>
        <strain evidence="1">NBRC 110071</strain>
    </source>
</reference>
<keyword evidence="1" id="KW-0238">DNA-binding</keyword>
<accession>A0AA37S9K1</accession>
<keyword evidence="2" id="KW-1185">Reference proteome</keyword>
<dbReference type="Gene3D" id="1.10.238.160">
    <property type="match status" value="1"/>
</dbReference>
<dbReference type="PANTHER" id="PTHR36154:SF1">
    <property type="entry name" value="DNA-BINDING TRANSCRIPTIONAL ACTIVATOR ALPA"/>
    <property type="match status" value="1"/>
</dbReference>
<dbReference type="RefSeq" id="WP_284381424.1">
    <property type="nucleotide sequence ID" value="NZ_BSNM01000014.1"/>
</dbReference>
<gene>
    <name evidence="1" type="ORF">GCM10007876_22040</name>
</gene>
<reference evidence="1" key="1">
    <citation type="journal article" date="2014" name="Int. J. Syst. Evol. Microbiol.">
        <title>Complete genome sequence of Corynebacterium casei LMG S-19264T (=DSM 44701T), isolated from a smear-ripened cheese.</title>
        <authorList>
            <consortium name="US DOE Joint Genome Institute (JGI-PGF)"/>
            <person name="Walter F."/>
            <person name="Albersmeier A."/>
            <person name="Kalinowski J."/>
            <person name="Ruckert C."/>
        </authorList>
    </citation>
    <scope>NUCLEOTIDE SEQUENCE</scope>
    <source>
        <strain evidence="1">NBRC 110071</strain>
    </source>
</reference>
<dbReference type="InterPro" id="IPR010260">
    <property type="entry name" value="AlpA"/>
</dbReference>
<dbReference type="InterPro" id="IPR009061">
    <property type="entry name" value="DNA-bd_dom_put_sf"/>
</dbReference>
<name>A0AA37S9K1_9GAMM</name>
<dbReference type="SUPFAM" id="SSF46955">
    <property type="entry name" value="Putative DNA-binding domain"/>
    <property type="match status" value="1"/>
</dbReference>
<comment type="caution">
    <text evidence="1">The sequence shown here is derived from an EMBL/GenBank/DDBJ whole genome shotgun (WGS) entry which is preliminary data.</text>
</comment>
<dbReference type="AlphaFoldDB" id="A0AA37S9K1"/>
<evidence type="ECO:0000313" key="1">
    <source>
        <dbReference type="EMBL" id="GLQ31725.1"/>
    </source>
</evidence>
<organism evidence="1 2">
    <name type="scientific">Litoribrevibacter albus</name>
    <dbReference type="NCBI Taxonomy" id="1473156"/>
    <lineage>
        <taxon>Bacteria</taxon>
        <taxon>Pseudomonadati</taxon>
        <taxon>Pseudomonadota</taxon>
        <taxon>Gammaproteobacteria</taxon>
        <taxon>Oceanospirillales</taxon>
        <taxon>Oceanospirillaceae</taxon>
        <taxon>Litoribrevibacter</taxon>
    </lineage>
</organism>
<dbReference type="Pfam" id="PF05930">
    <property type="entry name" value="Phage_AlpA"/>
    <property type="match status" value="1"/>
</dbReference>
<dbReference type="FunFam" id="1.10.238.160:FF:000002">
    <property type="entry name" value="Predicted transcriptional regulator"/>
    <property type="match status" value="1"/>
</dbReference>
<protein>
    <submittedName>
        <fullName evidence="1">DNA-binding protein</fullName>
    </submittedName>
</protein>
<proteinExistence type="predicted"/>
<sequence>MRFLRLKEVMHITGLGRTSVYNFMAEGKFPKSVSLGDRAVAWIESDIEEWMEQKVADRDNNL</sequence>
<dbReference type="GO" id="GO:0003677">
    <property type="term" value="F:DNA binding"/>
    <property type="evidence" value="ECO:0007669"/>
    <property type="project" value="UniProtKB-KW"/>
</dbReference>
<dbReference type="EMBL" id="BSNM01000014">
    <property type="protein sequence ID" value="GLQ31725.1"/>
    <property type="molecule type" value="Genomic_DNA"/>
</dbReference>
<dbReference type="InterPro" id="IPR052931">
    <property type="entry name" value="Prophage_regulatory_activator"/>
</dbReference>
<dbReference type="PANTHER" id="PTHR36154">
    <property type="entry name" value="DNA-BINDING TRANSCRIPTIONAL ACTIVATOR ALPA"/>
    <property type="match status" value="1"/>
</dbReference>
<dbReference type="Proteomes" id="UP001161389">
    <property type="component" value="Unassembled WGS sequence"/>
</dbReference>
<evidence type="ECO:0000313" key="2">
    <source>
        <dbReference type="Proteomes" id="UP001161389"/>
    </source>
</evidence>